<comment type="similarity">
    <text evidence="9">Belongs to the DRC2 family.</text>
</comment>
<dbReference type="PANTHER" id="PTHR21625">
    <property type="entry name" value="NYD-SP28 PROTEIN"/>
    <property type="match status" value="1"/>
</dbReference>
<organism evidence="15 16">
    <name type="scientific">Staurois parvus</name>
    <dbReference type="NCBI Taxonomy" id="386267"/>
    <lineage>
        <taxon>Eukaryota</taxon>
        <taxon>Metazoa</taxon>
        <taxon>Chordata</taxon>
        <taxon>Craniata</taxon>
        <taxon>Vertebrata</taxon>
        <taxon>Euteleostomi</taxon>
        <taxon>Amphibia</taxon>
        <taxon>Batrachia</taxon>
        <taxon>Anura</taxon>
        <taxon>Neobatrachia</taxon>
        <taxon>Ranoidea</taxon>
        <taxon>Ranidae</taxon>
        <taxon>Staurois</taxon>
    </lineage>
</organism>
<evidence type="ECO:0000256" key="2">
    <source>
        <dbReference type="ARBA" id="ARBA00022490"/>
    </source>
</evidence>
<name>A0ABN9AF13_9NEOB</name>
<keyword evidence="4 13" id="KW-0175">Coiled coil</keyword>
<evidence type="ECO:0000259" key="14">
    <source>
        <dbReference type="Pfam" id="PF14772"/>
    </source>
</evidence>
<evidence type="ECO:0000256" key="10">
    <source>
        <dbReference type="ARBA" id="ARBA00040899"/>
    </source>
</evidence>
<keyword evidence="3" id="KW-0282">Flagellum</keyword>
<evidence type="ECO:0000256" key="3">
    <source>
        <dbReference type="ARBA" id="ARBA00022846"/>
    </source>
</evidence>
<dbReference type="PANTHER" id="PTHR21625:SF0">
    <property type="entry name" value="DYNEIN REGULATORY COMPLEX SUBUNIT 2"/>
    <property type="match status" value="1"/>
</dbReference>
<accession>A0ABN9AF13</accession>
<comment type="caution">
    <text evidence="15">The sequence shown here is derived from an EMBL/GenBank/DDBJ whole genome shotgun (WGS) entry which is preliminary data.</text>
</comment>
<reference evidence="15" key="1">
    <citation type="submission" date="2023-05" db="EMBL/GenBank/DDBJ databases">
        <authorList>
            <person name="Stuckert A."/>
        </authorList>
    </citation>
    <scope>NUCLEOTIDE SEQUENCE</scope>
</reference>
<evidence type="ECO:0000313" key="16">
    <source>
        <dbReference type="Proteomes" id="UP001162483"/>
    </source>
</evidence>
<evidence type="ECO:0000256" key="6">
    <source>
        <dbReference type="ARBA" id="ARBA00023212"/>
    </source>
</evidence>
<evidence type="ECO:0000256" key="8">
    <source>
        <dbReference type="ARBA" id="ARBA00037841"/>
    </source>
</evidence>
<feature type="coiled-coil region" evidence="13">
    <location>
        <begin position="48"/>
        <end position="108"/>
    </location>
</feature>
<protein>
    <recommendedName>
        <fullName evidence="10">Dynein regulatory complex subunit 2</fullName>
    </recommendedName>
    <alternativeName>
        <fullName evidence="11">Coiled-coil domain-containing protein 65</fullName>
    </alternativeName>
</protein>
<evidence type="ECO:0000256" key="12">
    <source>
        <dbReference type="ARBA" id="ARBA00045865"/>
    </source>
</evidence>
<feature type="non-terminal residue" evidence="15">
    <location>
        <position position="1"/>
    </location>
</feature>
<dbReference type="InterPro" id="IPR039750">
    <property type="entry name" value="DRC1/DRC2"/>
</dbReference>
<evidence type="ECO:0000313" key="15">
    <source>
        <dbReference type="EMBL" id="CAI9534438.1"/>
    </source>
</evidence>
<gene>
    <name evidence="15" type="ORF">SPARVUS_LOCUS634493</name>
</gene>
<proteinExistence type="inferred from homology"/>
<dbReference type="Proteomes" id="UP001162483">
    <property type="component" value="Unassembled WGS sequence"/>
</dbReference>
<keyword evidence="16" id="KW-1185">Reference proteome</keyword>
<evidence type="ECO:0000256" key="1">
    <source>
        <dbReference type="ARBA" id="ARBA00004611"/>
    </source>
</evidence>
<feature type="coiled-coil region" evidence="13">
    <location>
        <begin position="221"/>
        <end position="248"/>
    </location>
</feature>
<comment type="function">
    <text evidence="12">Component of the nexin-dynein regulatory complex (N-DRC), a key regulator of ciliary/flagellar motility which maintains the alignment and integrity of the distal axoneme and regulates microtubule sliding in motile axonemes. Plays a critical role in the assembly of N-DRC and also stabilizes the assembly of multiple inner dynein arms and radial spokes. Coassembles with DRC1 to form a central scaffold needed for assembly of the N-DRC and its attachment to the outer doublet microtubules.</text>
</comment>
<comment type="subcellular location">
    <subcellularLocation>
        <location evidence="1">Cytoplasm</location>
        <location evidence="1">Cytoskeleton</location>
        <location evidence="1">Flagellum axoneme</location>
    </subcellularLocation>
    <subcellularLocation>
        <location evidence="8">Cytoplasm</location>
        <location evidence="8">Cytoskeleton</location>
        <location evidence="8">Flagellum basal body</location>
    </subcellularLocation>
</comment>
<keyword evidence="2" id="KW-0963">Cytoplasm</keyword>
<keyword evidence="6" id="KW-0206">Cytoskeleton</keyword>
<evidence type="ECO:0000256" key="13">
    <source>
        <dbReference type="SAM" id="Coils"/>
    </source>
</evidence>
<dbReference type="Pfam" id="PF14772">
    <property type="entry name" value="NYD-SP28"/>
    <property type="match status" value="1"/>
</dbReference>
<evidence type="ECO:0000256" key="4">
    <source>
        <dbReference type="ARBA" id="ARBA00023054"/>
    </source>
</evidence>
<dbReference type="EMBL" id="CATNWA010000199">
    <property type="protein sequence ID" value="CAI9534438.1"/>
    <property type="molecule type" value="Genomic_DNA"/>
</dbReference>
<keyword evidence="5" id="KW-0969">Cilium</keyword>
<evidence type="ECO:0000256" key="11">
    <source>
        <dbReference type="ARBA" id="ARBA00041517"/>
    </source>
</evidence>
<feature type="domain" description="Dynein regulatory complex protein 1/2 N-terminal" evidence="14">
    <location>
        <begin position="1"/>
        <end position="80"/>
    </location>
</feature>
<dbReference type="InterPro" id="IPR039505">
    <property type="entry name" value="DRC1/2_N"/>
</dbReference>
<evidence type="ECO:0000256" key="5">
    <source>
        <dbReference type="ARBA" id="ARBA00023069"/>
    </source>
</evidence>
<keyword evidence="7" id="KW-0966">Cell projection</keyword>
<evidence type="ECO:0000256" key="7">
    <source>
        <dbReference type="ARBA" id="ARBA00023273"/>
    </source>
</evidence>
<sequence length="288" mass="34343">DKLAKEEQSSSINLNKLNVQWRAVLREVKAKELRKDIEILSQTFERVVDCKNNVIKSLIKDVEEADEQYTHALRSHLQNIDQLLELQRERLDLLQEEYQQELDTVLQEFDTERKMITEQEDKEILYLQNVMLAMEQNTLESEGEAKQEFQSMRDEIKNKSLEEKHSLRMILENTIEDLWKQVQQAQKNYMNATEDRKIAFETLKAKDEKSAEEIAYQMKKLQKIQESINTLRNKISAHTRDSEEQNRRLREDKEVVHKQFLKLKQQMNQARAAEHSRLTTLLYKAMLH</sequence>
<evidence type="ECO:0000256" key="9">
    <source>
        <dbReference type="ARBA" id="ARBA00038424"/>
    </source>
</evidence>